<name>A0AAP0L853_9MAGN</name>
<keyword evidence="3" id="KW-1185">Reference proteome</keyword>
<keyword evidence="1" id="KW-0732">Signal</keyword>
<dbReference type="Gene3D" id="2.130.10.10">
    <property type="entry name" value="YVTN repeat-like/Quinoprotein amine dehydrogenase"/>
    <property type="match status" value="1"/>
</dbReference>
<dbReference type="InterPro" id="IPR015943">
    <property type="entry name" value="WD40/YVTN_repeat-like_dom_sf"/>
</dbReference>
<evidence type="ECO:0000256" key="1">
    <source>
        <dbReference type="SAM" id="SignalP"/>
    </source>
</evidence>
<accession>A0AAP0L853</accession>
<dbReference type="AlphaFoldDB" id="A0AAP0L853"/>
<reference evidence="2 3" key="1">
    <citation type="submission" date="2024-01" db="EMBL/GenBank/DDBJ databases">
        <title>Genome assemblies of Stephania.</title>
        <authorList>
            <person name="Yang L."/>
        </authorList>
    </citation>
    <scope>NUCLEOTIDE SEQUENCE [LARGE SCALE GENOMIC DNA]</scope>
    <source>
        <strain evidence="2">JXDWG</strain>
        <tissue evidence="2">Leaf</tissue>
    </source>
</reference>
<proteinExistence type="predicted"/>
<evidence type="ECO:0000313" key="3">
    <source>
        <dbReference type="Proteomes" id="UP001419268"/>
    </source>
</evidence>
<organism evidence="2 3">
    <name type="scientific">Stephania cephalantha</name>
    <dbReference type="NCBI Taxonomy" id="152367"/>
    <lineage>
        <taxon>Eukaryota</taxon>
        <taxon>Viridiplantae</taxon>
        <taxon>Streptophyta</taxon>
        <taxon>Embryophyta</taxon>
        <taxon>Tracheophyta</taxon>
        <taxon>Spermatophyta</taxon>
        <taxon>Magnoliopsida</taxon>
        <taxon>Ranunculales</taxon>
        <taxon>Menispermaceae</taxon>
        <taxon>Menispermoideae</taxon>
        <taxon>Cissampelideae</taxon>
        <taxon>Stephania</taxon>
    </lineage>
</organism>
<gene>
    <name evidence="2" type="ORF">Scep_000086</name>
</gene>
<sequence length="431" mass="47776">MRPDWVLNLCCLVLIFAFLGSTSADSDDGSLVPYENPSPSPSRALLPAIKQDVVLTVMSNGTIHLLDGDTGEIMWSFSSGSPISSLYLGATASGDDRGKDSILHKARPYLNDDSWVDLGNDFVHNEDLGELNVMKIVEKYVSNGPHMTKYGVTLGSKSTTIFHIDARTGSLINIYKLDDLPHKLGGTSKGENNVLLEPHIENVLESGSFNQKSDWSIYVVRADYGLRSFALNSGEVMLDGIISDVQAFSCYDETSRSLIENNPKSYPGSSQDTFFEKPLRVVQVRDLKSFEALRWLGIVNGTHNDFRGIYKRNTVPSLYPRDNVNNYGRFLPLGASNPIPEQLISDNGKNALVYQPLHKSSDKGNVLAPKTLSQIWSTQSQADPLTLAPAKTESSDNQIIPFDHGNYLQTTHAYLQTVRLALLHSRFFWKQ</sequence>
<protein>
    <submittedName>
        <fullName evidence="2">Uncharacterized protein</fullName>
    </submittedName>
</protein>
<dbReference type="SUPFAM" id="SSF50998">
    <property type="entry name" value="Quinoprotein alcohol dehydrogenase-like"/>
    <property type="match status" value="1"/>
</dbReference>
<comment type="caution">
    <text evidence="2">The sequence shown here is derived from an EMBL/GenBank/DDBJ whole genome shotgun (WGS) entry which is preliminary data.</text>
</comment>
<dbReference type="Proteomes" id="UP001419268">
    <property type="component" value="Unassembled WGS sequence"/>
</dbReference>
<evidence type="ECO:0000313" key="2">
    <source>
        <dbReference type="EMBL" id="KAK9164895.1"/>
    </source>
</evidence>
<dbReference type="InterPro" id="IPR011047">
    <property type="entry name" value="Quinoprotein_ADH-like_sf"/>
</dbReference>
<dbReference type="EMBL" id="JBBNAG010000001">
    <property type="protein sequence ID" value="KAK9164895.1"/>
    <property type="molecule type" value="Genomic_DNA"/>
</dbReference>
<feature type="chain" id="PRO_5043010321" evidence="1">
    <location>
        <begin position="25"/>
        <end position="431"/>
    </location>
</feature>
<feature type="signal peptide" evidence="1">
    <location>
        <begin position="1"/>
        <end position="24"/>
    </location>
</feature>